<name>A0ABS4CEF1_9ENTE</name>
<accession>A0ABS4CEF1</accession>
<organism evidence="1 2">
    <name type="scientific">Enterococcus larvae</name>
    <dbReference type="NCBI Taxonomy" id="2794352"/>
    <lineage>
        <taxon>Bacteria</taxon>
        <taxon>Bacillati</taxon>
        <taxon>Bacillota</taxon>
        <taxon>Bacilli</taxon>
        <taxon>Lactobacillales</taxon>
        <taxon>Enterococcaceae</taxon>
        <taxon>Enterococcus</taxon>
    </lineage>
</organism>
<keyword evidence="2" id="KW-1185">Reference proteome</keyword>
<evidence type="ECO:0000313" key="2">
    <source>
        <dbReference type="Proteomes" id="UP000673375"/>
    </source>
</evidence>
<gene>
    <name evidence="1" type="ORF">I6N96_00515</name>
</gene>
<protein>
    <submittedName>
        <fullName evidence="1">Uncharacterized protein</fullName>
    </submittedName>
</protein>
<reference evidence="1 2" key="1">
    <citation type="submission" date="2020-12" db="EMBL/GenBank/DDBJ databases">
        <title>Vagococcus allomyrinae sp. nov. and Enterococcus lavae sp. nov., isolated from the larvae of Allomyrina dichotoma.</title>
        <authorList>
            <person name="Lee S.D."/>
        </authorList>
    </citation>
    <scope>NUCLEOTIDE SEQUENCE [LARGE SCALE GENOMIC DNA]</scope>
    <source>
        <strain evidence="1 2">BWM-S5</strain>
    </source>
</reference>
<dbReference type="RefSeq" id="WP_209555547.1">
    <property type="nucleotide sequence ID" value="NZ_JAEDXU010000001.1"/>
</dbReference>
<comment type="caution">
    <text evidence="1">The sequence shown here is derived from an EMBL/GenBank/DDBJ whole genome shotgun (WGS) entry which is preliminary data.</text>
</comment>
<dbReference type="EMBL" id="JAEDXU010000001">
    <property type="protein sequence ID" value="MBP1044743.1"/>
    <property type="molecule type" value="Genomic_DNA"/>
</dbReference>
<dbReference type="Proteomes" id="UP000673375">
    <property type="component" value="Unassembled WGS sequence"/>
</dbReference>
<proteinExistence type="predicted"/>
<evidence type="ECO:0000313" key="1">
    <source>
        <dbReference type="EMBL" id="MBP1044743.1"/>
    </source>
</evidence>
<sequence length="75" mass="8618">MNAGQSKFNDFMLERSKPEHFEAMKLLLADAFDKAAAGQQTPEFFAEFNQKVFSYLKPEAIEEVKQAMAHFQSQK</sequence>